<sequence length="83" mass="8700">MNGATINLLYFARVAELVGKRSEAWPVDGESTGAQLLAALGERYPQLAPAGRLKLAINQTHAKPSAPIRAGDEVAVFEPVTGG</sequence>
<accession>A0A0D6IHZ9</accession>
<dbReference type="AlphaFoldDB" id="A0A0D6IHZ9"/>
<dbReference type="eggNOG" id="COG1977">
    <property type="taxonomic scope" value="Bacteria"/>
</dbReference>
<comment type="caution">
    <text evidence="4">The sequence shown here is derived from an EMBL/GenBank/DDBJ whole genome shotgun (WGS) entry which is preliminary data.</text>
</comment>
<dbReference type="InterPro" id="IPR012675">
    <property type="entry name" value="Beta-grasp_dom_sf"/>
</dbReference>
<proteinExistence type="inferred from homology"/>
<gene>
    <name evidence="4" type="ORF">O9570_29110</name>
</gene>
<dbReference type="OrthoDB" id="9801945at2"/>
<protein>
    <recommendedName>
        <fullName evidence="3">Molybdopterin synthase sulfur carrier subunit</fullName>
    </recommendedName>
</protein>
<dbReference type="Proteomes" id="UP001141992">
    <property type="component" value="Unassembled WGS sequence"/>
</dbReference>
<dbReference type="InterPro" id="IPR016155">
    <property type="entry name" value="Mopterin_synth/thiamin_S_b"/>
</dbReference>
<evidence type="ECO:0000256" key="2">
    <source>
        <dbReference type="ARBA" id="ARBA00024200"/>
    </source>
</evidence>
<dbReference type="RefSeq" id="WP_006386671.1">
    <property type="nucleotide sequence ID" value="NZ_CAJFDJ010000019.1"/>
</dbReference>
<dbReference type="GO" id="GO:0000166">
    <property type="term" value="F:nucleotide binding"/>
    <property type="evidence" value="ECO:0007669"/>
    <property type="project" value="UniProtKB-KW"/>
</dbReference>
<evidence type="ECO:0000256" key="3">
    <source>
        <dbReference type="ARBA" id="ARBA00024247"/>
    </source>
</evidence>
<dbReference type="InterPro" id="IPR003749">
    <property type="entry name" value="ThiS/MoaD-like"/>
</dbReference>
<dbReference type="PANTHER" id="PTHR33359:SF1">
    <property type="entry name" value="MOLYBDOPTERIN SYNTHASE SULFUR CARRIER SUBUNIT"/>
    <property type="match status" value="1"/>
</dbReference>
<dbReference type="Gene3D" id="3.10.20.30">
    <property type="match status" value="1"/>
</dbReference>
<dbReference type="CDD" id="cd00754">
    <property type="entry name" value="Ubl_MoaD"/>
    <property type="match status" value="1"/>
</dbReference>
<name>A0A0D6IHZ9_ALCXX</name>
<dbReference type="GO" id="GO:0006777">
    <property type="term" value="P:Mo-molybdopterin cofactor biosynthetic process"/>
    <property type="evidence" value="ECO:0007669"/>
    <property type="project" value="InterPro"/>
</dbReference>
<dbReference type="KEGG" id="axx:ERS451415_05019"/>
<dbReference type="GeneID" id="94356357"/>
<dbReference type="SUPFAM" id="SSF54285">
    <property type="entry name" value="MoaD/ThiS"/>
    <property type="match status" value="1"/>
</dbReference>
<dbReference type="Pfam" id="PF02597">
    <property type="entry name" value="ThiS"/>
    <property type="match status" value="1"/>
</dbReference>
<dbReference type="EMBL" id="JAPZVI010000042">
    <property type="protein sequence ID" value="MCZ8405539.1"/>
    <property type="molecule type" value="Genomic_DNA"/>
</dbReference>
<evidence type="ECO:0000313" key="5">
    <source>
        <dbReference type="Proteomes" id="UP001141992"/>
    </source>
</evidence>
<dbReference type="GO" id="GO:1990133">
    <property type="term" value="C:molybdopterin adenylyltransferase complex"/>
    <property type="evidence" value="ECO:0007669"/>
    <property type="project" value="TreeGrafter"/>
</dbReference>
<comment type="similarity">
    <text evidence="2">Belongs to the MoaD family.</text>
</comment>
<evidence type="ECO:0000313" key="4">
    <source>
        <dbReference type="EMBL" id="MCZ8405539.1"/>
    </source>
</evidence>
<organism evidence="4 5">
    <name type="scientific">Alcaligenes xylosoxydans xylosoxydans</name>
    <name type="common">Achromobacter xylosoxidans</name>
    <dbReference type="NCBI Taxonomy" id="85698"/>
    <lineage>
        <taxon>Bacteria</taxon>
        <taxon>Pseudomonadati</taxon>
        <taxon>Pseudomonadota</taxon>
        <taxon>Betaproteobacteria</taxon>
        <taxon>Burkholderiales</taxon>
        <taxon>Alcaligenaceae</taxon>
        <taxon>Achromobacter</taxon>
    </lineage>
</organism>
<dbReference type="PANTHER" id="PTHR33359">
    <property type="entry name" value="MOLYBDOPTERIN SYNTHASE SULFUR CARRIER SUBUNIT"/>
    <property type="match status" value="1"/>
</dbReference>
<dbReference type="InterPro" id="IPR044672">
    <property type="entry name" value="MOCS2A"/>
</dbReference>
<evidence type="ECO:0000256" key="1">
    <source>
        <dbReference type="ARBA" id="ARBA00022741"/>
    </source>
</evidence>
<reference evidence="4" key="1">
    <citation type="submission" date="2022-12" db="EMBL/GenBank/DDBJ databases">
        <authorList>
            <person name="Voronina O.L."/>
            <person name="Kunda M.S."/>
            <person name="Ryzhova N."/>
            <person name="Aksenova E.I."/>
        </authorList>
    </citation>
    <scope>NUCLEOTIDE SEQUENCE</scope>
    <source>
        <strain evidence="4">SCCH136:Ach223948</strain>
    </source>
</reference>
<keyword evidence="1" id="KW-0547">Nucleotide-binding</keyword>